<gene>
    <name evidence="2" type="ORF">KCV03_g3967</name>
</gene>
<evidence type="ECO:0000256" key="1">
    <source>
        <dbReference type="SAM" id="MobiDB-lite"/>
    </source>
</evidence>
<comment type="caution">
    <text evidence="2">The sequence shown here is derived from an EMBL/GenBank/DDBJ whole genome shotgun (WGS) entry which is preliminary data.</text>
</comment>
<feature type="region of interest" description="Disordered" evidence="1">
    <location>
        <begin position="330"/>
        <end position="368"/>
    </location>
</feature>
<feature type="compositionally biased region" description="Polar residues" evidence="1">
    <location>
        <begin position="341"/>
        <end position="367"/>
    </location>
</feature>
<accession>A0A9P8K7Y6</accession>
<evidence type="ECO:0000313" key="3">
    <source>
        <dbReference type="Proteomes" id="UP000767238"/>
    </source>
</evidence>
<protein>
    <submittedName>
        <fullName evidence="2">Uncharacterized protein</fullName>
    </submittedName>
</protein>
<dbReference type="AlphaFoldDB" id="A0A9P8K7Y6"/>
<proteinExistence type="predicted"/>
<reference evidence="2" key="2">
    <citation type="submission" date="2021-08" db="EMBL/GenBank/DDBJ databases">
        <authorList>
            <person name="Gostincar C."/>
            <person name="Sun X."/>
            <person name="Song Z."/>
            <person name="Gunde-Cimerman N."/>
        </authorList>
    </citation>
    <scope>NUCLEOTIDE SEQUENCE</scope>
    <source>
        <strain evidence="2">EXF-8016</strain>
    </source>
</reference>
<dbReference type="EMBL" id="JAHFYH010000022">
    <property type="protein sequence ID" value="KAH0223865.1"/>
    <property type="molecule type" value="Genomic_DNA"/>
</dbReference>
<sequence length="376" mass="42950">MRTKPQRYTMDQLFLYSYLFKRSKTFFGRLSVHELHVWVDALYDLQSKLAHQTDATLGEAAIACKERISKPPKATTHEFVGTSLPEKLRLLQPSAQRQASTTGILKAPRSSNLEESAICSTHERQVAWGVKQVQHIDKTGTKPVRQKPFKNFEDRKKRLLLQNVLEKDAQFYQQQLSSDPRFTDELDWYEAKDLFVELVKYLPSVGDVIKGILEHQPNLKLYHASCVLLSVRWLDFQLRLFIHGYFALTESDQENAAYHADIALELVLRASDIPLGSLSKHNLAVNSASNANLPEELKNTRKILQLANQGQRVHVHWKRLAEDSEARRLYTEDSEDKNVVPQDTNNTSKQASKTSKPSDAQWTSGSPLSLVRLMGR</sequence>
<organism evidence="2 3">
    <name type="scientific">Aureobasidium melanogenum</name>
    <name type="common">Aureobasidium pullulans var. melanogenum</name>
    <dbReference type="NCBI Taxonomy" id="46634"/>
    <lineage>
        <taxon>Eukaryota</taxon>
        <taxon>Fungi</taxon>
        <taxon>Dikarya</taxon>
        <taxon>Ascomycota</taxon>
        <taxon>Pezizomycotina</taxon>
        <taxon>Dothideomycetes</taxon>
        <taxon>Dothideomycetidae</taxon>
        <taxon>Dothideales</taxon>
        <taxon>Saccotheciaceae</taxon>
        <taxon>Aureobasidium</taxon>
    </lineage>
</organism>
<dbReference type="OrthoDB" id="3934244at2759"/>
<reference evidence="2" key="1">
    <citation type="journal article" date="2021" name="J Fungi (Basel)">
        <title>Virulence traits and population genomics of the black yeast Aureobasidium melanogenum.</title>
        <authorList>
            <person name="Cernosa A."/>
            <person name="Sun X."/>
            <person name="Gostincar C."/>
            <person name="Fang C."/>
            <person name="Gunde-Cimerman N."/>
            <person name="Song Z."/>
        </authorList>
    </citation>
    <scope>NUCLEOTIDE SEQUENCE</scope>
    <source>
        <strain evidence="2">EXF-8016</strain>
    </source>
</reference>
<feature type="non-terminal residue" evidence="2">
    <location>
        <position position="376"/>
    </location>
</feature>
<evidence type="ECO:0000313" key="2">
    <source>
        <dbReference type="EMBL" id="KAH0223865.1"/>
    </source>
</evidence>
<dbReference type="Proteomes" id="UP000767238">
    <property type="component" value="Unassembled WGS sequence"/>
</dbReference>
<name>A0A9P8K7Y6_AURME</name>